<keyword evidence="10" id="KW-1185">Reference proteome</keyword>
<keyword evidence="4" id="KW-0460">Magnesium</keyword>
<dbReference type="PANTHER" id="PTHR24093">
    <property type="entry name" value="CATION TRANSPORTING ATPASE"/>
    <property type="match status" value="1"/>
</dbReference>
<dbReference type="SUPFAM" id="SSF56784">
    <property type="entry name" value="HAD-like"/>
    <property type="match status" value="1"/>
</dbReference>
<feature type="region of interest" description="Disordered" evidence="7">
    <location>
        <begin position="617"/>
        <end position="729"/>
    </location>
</feature>
<dbReference type="Proteomes" id="UP000814176">
    <property type="component" value="Unassembled WGS sequence"/>
</dbReference>
<evidence type="ECO:0000313" key="10">
    <source>
        <dbReference type="Proteomes" id="UP000814176"/>
    </source>
</evidence>
<evidence type="ECO:0000256" key="5">
    <source>
        <dbReference type="ARBA" id="ARBA00022989"/>
    </source>
</evidence>
<dbReference type="PRINTS" id="PR00119">
    <property type="entry name" value="CATATPASE"/>
</dbReference>
<evidence type="ECO:0000256" key="1">
    <source>
        <dbReference type="ARBA" id="ARBA00004127"/>
    </source>
</evidence>
<comment type="caution">
    <text evidence="9">The sequence shown here is derived from an EMBL/GenBank/DDBJ whole genome shotgun (WGS) entry which is preliminary data.</text>
</comment>
<comment type="subcellular location">
    <subcellularLocation>
        <location evidence="1">Endomembrane system</location>
        <topology evidence="1">Multi-pass membrane protein</topology>
    </subcellularLocation>
</comment>
<dbReference type="InterPro" id="IPR006068">
    <property type="entry name" value="ATPase_P-typ_cation-transptr_C"/>
</dbReference>
<gene>
    <name evidence="9" type="ORF">C8Q71DRAFT_891255</name>
</gene>
<dbReference type="Gene3D" id="3.40.1110.10">
    <property type="entry name" value="Calcium-transporting ATPase, cytoplasmic domain N"/>
    <property type="match status" value="1"/>
</dbReference>
<organism evidence="9 10">
    <name type="scientific">Rhodofomes roseus</name>
    <dbReference type="NCBI Taxonomy" id="34475"/>
    <lineage>
        <taxon>Eukaryota</taxon>
        <taxon>Fungi</taxon>
        <taxon>Dikarya</taxon>
        <taxon>Basidiomycota</taxon>
        <taxon>Agaricomycotina</taxon>
        <taxon>Agaricomycetes</taxon>
        <taxon>Polyporales</taxon>
        <taxon>Rhodofomes</taxon>
    </lineage>
</organism>
<evidence type="ECO:0000256" key="2">
    <source>
        <dbReference type="ARBA" id="ARBA00022692"/>
    </source>
</evidence>
<keyword evidence="6" id="KW-0472">Membrane</keyword>
<dbReference type="Pfam" id="PF13246">
    <property type="entry name" value="Cation_ATPase"/>
    <property type="match status" value="1"/>
</dbReference>
<accession>A0ABQ8JYD1</accession>
<protein>
    <recommendedName>
        <fullName evidence="8">Cation-transporting P-type ATPase C-terminal domain-containing protein</fullName>
    </recommendedName>
</protein>
<evidence type="ECO:0000256" key="3">
    <source>
        <dbReference type="ARBA" id="ARBA00022723"/>
    </source>
</evidence>
<dbReference type="InterPro" id="IPR023298">
    <property type="entry name" value="ATPase_P-typ_TM_dom_sf"/>
</dbReference>
<dbReference type="PRINTS" id="PR00120">
    <property type="entry name" value="HATPASE"/>
</dbReference>
<dbReference type="GeneID" id="72009397"/>
<dbReference type="InterPro" id="IPR001757">
    <property type="entry name" value="P_typ_ATPase"/>
</dbReference>
<evidence type="ECO:0000256" key="6">
    <source>
        <dbReference type="ARBA" id="ARBA00023136"/>
    </source>
</evidence>
<keyword evidence="5" id="KW-1133">Transmembrane helix</keyword>
<evidence type="ECO:0000256" key="7">
    <source>
        <dbReference type="SAM" id="MobiDB-lite"/>
    </source>
</evidence>
<dbReference type="EMBL" id="JADCUA010000041">
    <property type="protein sequence ID" value="KAH9829265.1"/>
    <property type="molecule type" value="Genomic_DNA"/>
</dbReference>
<name>A0ABQ8JYD1_9APHY</name>
<reference evidence="9 10" key="1">
    <citation type="journal article" date="2021" name="Environ. Microbiol.">
        <title>Gene family expansions and transcriptome signatures uncover fungal adaptations to wood decay.</title>
        <authorList>
            <person name="Hage H."/>
            <person name="Miyauchi S."/>
            <person name="Viragh M."/>
            <person name="Drula E."/>
            <person name="Min B."/>
            <person name="Chaduli D."/>
            <person name="Navarro D."/>
            <person name="Favel A."/>
            <person name="Norest M."/>
            <person name="Lesage-Meessen L."/>
            <person name="Balint B."/>
            <person name="Merenyi Z."/>
            <person name="de Eugenio L."/>
            <person name="Morin E."/>
            <person name="Martinez A.T."/>
            <person name="Baldrian P."/>
            <person name="Stursova M."/>
            <person name="Martinez M.J."/>
            <person name="Novotny C."/>
            <person name="Magnuson J.K."/>
            <person name="Spatafora J.W."/>
            <person name="Maurice S."/>
            <person name="Pangilinan J."/>
            <person name="Andreopoulos W."/>
            <person name="LaButti K."/>
            <person name="Hundley H."/>
            <person name="Na H."/>
            <person name="Kuo A."/>
            <person name="Barry K."/>
            <person name="Lipzen A."/>
            <person name="Henrissat B."/>
            <person name="Riley R."/>
            <person name="Ahrendt S."/>
            <person name="Nagy L.G."/>
            <person name="Grigoriev I.V."/>
            <person name="Martin F."/>
            <person name="Rosso M.N."/>
        </authorList>
    </citation>
    <scope>NUCLEOTIDE SEQUENCE [LARGE SCALE GENOMIC DNA]</scope>
    <source>
        <strain evidence="9 10">CIRM-BRFM 1785</strain>
    </source>
</reference>
<dbReference type="Gene3D" id="3.40.50.1000">
    <property type="entry name" value="HAD superfamily/HAD-like"/>
    <property type="match status" value="1"/>
</dbReference>
<keyword evidence="3" id="KW-0479">Metal-binding</keyword>
<dbReference type="InterPro" id="IPR036412">
    <property type="entry name" value="HAD-like_sf"/>
</dbReference>
<dbReference type="NCBIfam" id="TIGR01494">
    <property type="entry name" value="ATPase_P-type"/>
    <property type="match status" value="1"/>
</dbReference>
<dbReference type="SUPFAM" id="SSF81660">
    <property type="entry name" value="Metal cation-transporting ATPase, ATP-binding domain N"/>
    <property type="match status" value="1"/>
</dbReference>
<feature type="compositionally biased region" description="Polar residues" evidence="7">
    <location>
        <begin position="691"/>
        <end position="714"/>
    </location>
</feature>
<dbReference type="InterPro" id="IPR023214">
    <property type="entry name" value="HAD_sf"/>
</dbReference>
<evidence type="ECO:0000313" key="9">
    <source>
        <dbReference type="EMBL" id="KAH9829265.1"/>
    </source>
</evidence>
<feature type="domain" description="Cation-transporting P-type ATPase C-terminal" evidence="8">
    <location>
        <begin position="553"/>
        <end position="588"/>
    </location>
</feature>
<sequence length="774" mass="83772">MPLPPASLYHAHPSRTSADCNPHHGTSPCSARALPGPCSPATISHRFVAQAVEDSQEASGGTKALCSRLLLHAPIPPLATCAARWRPCSLPADRCSYTSTIAPRGSQPPSSTTLCNAPAPAVLIPPIWRPVGTEPMRKRHGASICLCSTLVPTLLDLRPSRARYRQPPRRHHLKTRGRATAHSARWVRHVNAYGKAATGSSSRDAQAASMRARANADEVPPTRFLHPALRELFNETIAIHPTAFEDTDPDTNELVFIGSKTEMALLKFAKELGWADYKKTREAADIVQMVPFSSSRKAMGAVVKLGDGRCRLYLKGASEILACNEPAGVETREIDDLARDNVSRATIFYANQMLRAITLCYRDFESWPPAGASYTADDEVEYEDLARDLTLIAITGIEDPLREGVREAVANCFKAGVTVKIIFSEGGPIMEGPVFRKLNDQELLEAVPRLQLLVEKLRELGEIVGVTGDGTNDGPALKTADVGFSMGITGTEAAKEASDIILMDDNLALIVKAIIWGGCMNDVVHKFLQLSTNVRPSWWLLFRPLHRRRSGLLSAVQLLWIDIIMDTFAVLALATDPASPVLLDRSLHRSDTLSVNHSYLHSQSSRHFGLASSMTSLYSRHERDHERDREEARTQPTLPPSGHLGLPPTPLYIARLPGVSVGDGDGASEMERDRVSRPKGSRAPSPAGRVPQSNYRSTDHSSSLSNTPPLNGVTNGAARGSREALTHRRQAVVAHASEDMGADADAGADAEVGADANADADLLDAVDAAEANNF</sequence>
<dbReference type="PANTHER" id="PTHR24093:SF369">
    <property type="entry name" value="CALCIUM-TRANSPORTING ATPASE"/>
    <property type="match status" value="1"/>
</dbReference>
<evidence type="ECO:0000256" key="4">
    <source>
        <dbReference type="ARBA" id="ARBA00022842"/>
    </source>
</evidence>
<dbReference type="Pfam" id="PF00689">
    <property type="entry name" value="Cation_ATPase_C"/>
    <property type="match status" value="1"/>
</dbReference>
<proteinExistence type="predicted"/>
<dbReference type="InterPro" id="IPR023299">
    <property type="entry name" value="ATPase_P-typ_cyto_dom_N"/>
</dbReference>
<evidence type="ECO:0000259" key="8">
    <source>
        <dbReference type="Pfam" id="PF00689"/>
    </source>
</evidence>
<keyword evidence="2" id="KW-0812">Transmembrane</keyword>
<feature type="compositionally biased region" description="Basic and acidic residues" evidence="7">
    <location>
        <begin position="619"/>
        <end position="633"/>
    </location>
</feature>
<dbReference type="Gene3D" id="1.20.1110.10">
    <property type="entry name" value="Calcium-transporting ATPase, transmembrane domain"/>
    <property type="match status" value="1"/>
</dbReference>
<dbReference type="SUPFAM" id="SSF81665">
    <property type="entry name" value="Calcium ATPase, transmembrane domain M"/>
    <property type="match status" value="1"/>
</dbReference>
<dbReference type="RefSeq" id="XP_047772759.1">
    <property type="nucleotide sequence ID" value="XM_047928665.1"/>
</dbReference>